<dbReference type="PANTHER" id="PTHR43032:SF3">
    <property type="entry name" value="PROTEIN-METHIONINE-SULFOXIDE REDUCTASE CATALYTIC SUBUNIT MSRP"/>
    <property type="match status" value="1"/>
</dbReference>
<dbReference type="RefSeq" id="WP_090327196.1">
    <property type="nucleotide sequence ID" value="NZ_FNSL01000001.1"/>
</dbReference>
<evidence type="ECO:0000256" key="3">
    <source>
        <dbReference type="ARBA" id="ARBA00022729"/>
    </source>
</evidence>
<keyword evidence="2 5" id="KW-0479">Metal-binding</keyword>
<feature type="binding site" evidence="5">
    <location>
        <position position="144"/>
    </location>
    <ligand>
        <name>Mo-molybdopterin</name>
        <dbReference type="ChEBI" id="CHEBI:71302"/>
    </ligand>
    <ligandPart>
        <name>Mo</name>
        <dbReference type="ChEBI" id="CHEBI:28685"/>
    </ligandPart>
</feature>
<feature type="binding site" evidence="5">
    <location>
        <begin position="243"/>
        <end position="245"/>
    </location>
    <ligand>
        <name>Mo-molybdopterin</name>
        <dbReference type="ChEBI" id="CHEBI:71302"/>
    </ligand>
</feature>
<comment type="PTM">
    <text evidence="5">Predicted to be exported by the Tat system. The position of the signal peptide cleavage has not been experimentally proven.</text>
</comment>
<dbReference type="Pfam" id="PF00174">
    <property type="entry name" value="Oxidored_molyb"/>
    <property type="match status" value="1"/>
</dbReference>
<comment type="caution">
    <text evidence="5">Lacks conserved residue(s) required for the propagation of feature annotation.</text>
</comment>
<comment type="catalytic activity">
    <reaction evidence="5">
        <text>L-methionyl-[protein] + a quinone + H2O = L-methionyl-(R)-S-oxide-[protein] + a quinol</text>
        <dbReference type="Rhea" id="RHEA:51296"/>
        <dbReference type="Rhea" id="RHEA-COMP:12313"/>
        <dbReference type="Rhea" id="RHEA-COMP:12314"/>
        <dbReference type="ChEBI" id="CHEBI:15377"/>
        <dbReference type="ChEBI" id="CHEBI:16044"/>
        <dbReference type="ChEBI" id="CHEBI:24646"/>
        <dbReference type="ChEBI" id="CHEBI:45764"/>
        <dbReference type="ChEBI" id="CHEBI:132124"/>
    </reaction>
</comment>
<feature type="binding site" evidence="5">
    <location>
        <begin position="90"/>
        <end position="91"/>
    </location>
    <ligand>
        <name>Mo-molybdopterin</name>
        <dbReference type="ChEBI" id="CHEBI:71302"/>
    </ligand>
</feature>
<comment type="catalytic activity">
    <reaction evidence="5">
        <text>L-methionyl-[protein] + a quinone + H2O = L-methionyl-(S)-S-oxide-[protein] + a quinol</text>
        <dbReference type="Rhea" id="RHEA:51292"/>
        <dbReference type="Rhea" id="RHEA-COMP:12313"/>
        <dbReference type="Rhea" id="RHEA-COMP:12315"/>
        <dbReference type="ChEBI" id="CHEBI:15377"/>
        <dbReference type="ChEBI" id="CHEBI:16044"/>
        <dbReference type="ChEBI" id="CHEBI:24646"/>
        <dbReference type="ChEBI" id="CHEBI:44120"/>
        <dbReference type="ChEBI" id="CHEBI:132124"/>
    </reaction>
</comment>
<comment type="similarity">
    <text evidence="5">Belongs to the MsrP family.</text>
</comment>
<dbReference type="GO" id="GO:0043546">
    <property type="term" value="F:molybdopterin cofactor binding"/>
    <property type="evidence" value="ECO:0007669"/>
    <property type="project" value="UniProtKB-UniRule"/>
</dbReference>
<dbReference type="InterPro" id="IPR006311">
    <property type="entry name" value="TAT_signal"/>
</dbReference>
<dbReference type="GO" id="GO:0016672">
    <property type="term" value="F:oxidoreductase activity, acting on a sulfur group of donors, quinone or similar compound as acceptor"/>
    <property type="evidence" value="ECO:0007669"/>
    <property type="project" value="UniProtKB-UniRule"/>
</dbReference>
<sequence length="324" mass="36371">MPAIHRRPRWAVAESMATPESVFASRRAVLAGLGLGAIAGAGFLPETARAETEDAAARTASLYPAQRNDAYRIERPLTPEEVSSTYNNFYEFGSHKQIARAAQALVTHPWDIEIDGLVEEPTTIAFDDLAKRMPLEERLYRHRCVEAWSMTVPWTGFPLSALVALARPLSSARYIRFETFNDPGIAGGQKQVWYPWPYVEGVTMDEAANDLAFMVTGAYGKPLARQFGAPLRLALPWKYGFKSIKSIRRISFTEERPVSFWEEIAASEYGFWANVNPDVPHPRWSQAEERVLHTGERVPTQLFNGYAEEVAGLYSGLEGEPLYR</sequence>
<dbReference type="SUPFAM" id="SSF56524">
    <property type="entry name" value="Oxidoreductase molybdopterin-binding domain"/>
    <property type="match status" value="1"/>
</dbReference>
<feature type="binding site" evidence="5">
    <location>
        <position position="232"/>
    </location>
    <ligand>
        <name>Mo-molybdopterin</name>
        <dbReference type="ChEBI" id="CHEBI:71302"/>
    </ligand>
</feature>
<dbReference type="GO" id="GO:0046872">
    <property type="term" value="F:metal ion binding"/>
    <property type="evidence" value="ECO:0007669"/>
    <property type="project" value="UniProtKB-KW"/>
</dbReference>
<comment type="subunit">
    <text evidence="5">Heterodimer of a catalytic subunit (MsrP) and a heme-binding subunit (MsrQ).</text>
</comment>
<evidence type="ECO:0000313" key="7">
    <source>
        <dbReference type="EMBL" id="SEB41588.1"/>
    </source>
</evidence>
<name>A0A1H4J7G5_9HYPH</name>
<feature type="domain" description="Oxidoreductase molybdopterin-binding" evidence="6">
    <location>
        <begin position="107"/>
        <end position="261"/>
    </location>
</feature>
<keyword evidence="4 5" id="KW-0560">Oxidoreductase</keyword>
<feature type="binding site" evidence="5">
    <location>
        <position position="87"/>
    </location>
    <ligand>
        <name>Mo-molybdopterin</name>
        <dbReference type="ChEBI" id="CHEBI:71302"/>
    </ligand>
</feature>
<proteinExistence type="inferred from homology"/>
<comment type="cofactor">
    <cofactor evidence="5">
        <name>Mo-molybdopterin</name>
        <dbReference type="ChEBI" id="CHEBI:71302"/>
    </cofactor>
    <text evidence="5">Binds 1 Mo-molybdopterin (Mo-MPT) cofactor per subunit.</text>
</comment>
<dbReference type="EC" id="1.8.5.-" evidence="5"/>
<evidence type="ECO:0000313" key="8">
    <source>
        <dbReference type="Proteomes" id="UP000199064"/>
    </source>
</evidence>
<dbReference type="EMBL" id="FNSL01000001">
    <property type="protein sequence ID" value="SEB41588.1"/>
    <property type="molecule type" value="Genomic_DNA"/>
</dbReference>
<evidence type="ECO:0000256" key="4">
    <source>
        <dbReference type="ARBA" id="ARBA00023002"/>
    </source>
</evidence>
<gene>
    <name evidence="5" type="primary">msrP</name>
    <name evidence="7" type="ORF">SAMN05216452_1030</name>
</gene>
<feature type="binding site" evidence="5">
    <location>
        <position position="179"/>
    </location>
    <ligand>
        <name>Mo-molybdopterin</name>
        <dbReference type="ChEBI" id="CHEBI:71302"/>
    </ligand>
</feature>
<evidence type="ECO:0000256" key="2">
    <source>
        <dbReference type="ARBA" id="ARBA00022723"/>
    </source>
</evidence>
<keyword evidence="8" id="KW-1185">Reference proteome</keyword>
<keyword evidence="1 5" id="KW-0500">Molybdenum</keyword>
<protein>
    <recommendedName>
        <fullName evidence="5">Protein-methionine-sulfoxide reductase catalytic subunit MsrP</fullName>
        <ecNumber evidence="5">1.8.5.-</ecNumber>
    </recommendedName>
</protein>
<evidence type="ECO:0000256" key="1">
    <source>
        <dbReference type="ARBA" id="ARBA00022505"/>
    </source>
</evidence>
<dbReference type="InterPro" id="IPR000572">
    <property type="entry name" value="OxRdtase_Mopterin-bd_dom"/>
</dbReference>
<reference evidence="8" key="1">
    <citation type="submission" date="2016-10" db="EMBL/GenBank/DDBJ databases">
        <authorList>
            <person name="Varghese N."/>
            <person name="Submissions S."/>
        </authorList>
    </citation>
    <scope>NUCLEOTIDE SEQUENCE [LARGE SCALE GENOMIC DNA]</scope>
    <source>
        <strain evidence="8">ES.061</strain>
    </source>
</reference>
<dbReference type="Proteomes" id="UP000199064">
    <property type="component" value="Unassembled WGS sequence"/>
</dbReference>
<dbReference type="Gene3D" id="3.90.420.10">
    <property type="entry name" value="Oxidoreductase, molybdopterin-binding domain"/>
    <property type="match status" value="1"/>
</dbReference>
<dbReference type="AlphaFoldDB" id="A0A1H4J7G5"/>
<dbReference type="InterPro" id="IPR036374">
    <property type="entry name" value="OxRdtase_Mopterin-bd_sf"/>
</dbReference>
<dbReference type="HAMAP" id="MF_01206">
    <property type="entry name" value="MsrP"/>
    <property type="match status" value="1"/>
</dbReference>
<evidence type="ECO:0000259" key="6">
    <source>
        <dbReference type="Pfam" id="PF00174"/>
    </source>
</evidence>
<organism evidence="7 8">
    <name type="scientific">Nitratireductor aquibiodomus</name>
    <dbReference type="NCBI Taxonomy" id="204799"/>
    <lineage>
        <taxon>Bacteria</taxon>
        <taxon>Pseudomonadati</taxon>
        <taxon>Pseudomonadota</taxon>
        <taxon>Alphaproteobacteria</taxon>
        <taxon>Hyphomicrobiales</taxon>
        <taxon>Phyllobacteriaceae</taxon>
        <taxon>Nitratireductor</taxon>
    </lineage>
</organism>
<dbReference type="NCBIfam" id="NF003767">
    <property type="entry name" value="PRK05363.1"/>
    <property type="match status" value="1"/>
</dbReference>
<dbReference type="InterPro" id="IPR022867">
    <property type="entry name" value="MsrP"/>
</dbReference>
<dbReference type="GO" id="GO:0030091">
    <property type="term" value="P:protein repair"/>
    <property type="evidence" value="ECO:0007669"/>
    <property type="project" value="UniProtKB-UniRule"/>
</dbReference>
<dbReference type="PROSITE" id="PS51318">
    <property type="entry name" value="TAT"/>
    <property type="match status" value="1"/>
</dbReference>
<accession>A0A1H4J7G5</accession>
<keyword evidence="3 5" id="KW-0732">Signal</keyword>
<dbReference type="PANTHER" id="PTHR43032">
    <property type="entry name" value="PROTEIN-METHIONINE-SULFOXIDE REDUCTASE"/>
    <property type="match status" value="1"/>
</dbReference>
<evidence type="ECO:0000256" key="5">
    <source>
        <dbReference type="HAMAP-Rule" id="MF_01206"/>
    </source>
</evidence>
<comment type="function">
    <text evidence="5">Part of the MsrPQ system that repairs oxidized periplasmic proteins containing methionine sulfoxide residues (Met-O), using respiratory chain electrons. Thus protects these proteins from oxidative-stress damage caused by reactive species of oxygen and chlorine generated by the host defense mechanisms. MsrPQ is essential for the maintenance of envelope integrity under bleach stress, rescuing a wide series of structurally unrelated periplasmic proteins from methionine oxidation. The catalytic subunit MsrP is non-stereospecific, being able to reduce both (R-) and (S-) diastereoisomers of methionine sulfoxide.</text>
</comment>